<evidence type="ECO:0000256" key="3">
    <source>
        <dbReference type="ARBA" id="ARBA00010763"/>
    </source>
</evidence>
<dbReference type="Gene3D" id="3.90.105.10">
    <property type="entry name" value="Molybdopterin biosynthesis moea protein, domain 2"/>
    <property type="match status" value="1"/>
</dbReference>
<sequence>MRQGTWKGESVMRYYLGGKPLTRFDEALEKLMDAAKPIERKEKVALTDCGYRVLAEDIIAPFDIPPFDRAAMDGYAVRAEDITRASPENPVTLKVVGQVLAGDEPPNAEVTDGTCFEVATGAPIPKGSNCVVPVEDTQRQGDSVLVLKAYPKHANIDERGADIRAGETVLREGTLLTPARIGVLAGLGLENVSVYARPKVAIIPTGSEIAKPGEPLRLGQVYDMNTYTLASLLRQHGCEPWLKEIVPDDEKSLQNALEDAVENADMVVFTAGSSIGQRDILPRLISERGTLLFHGLATRPGRPTLAAVVDGKLVINLPGFPTSCLMMAYVLLVPVLHKLARLPEWEPKTVQAKLAHDVKSPEGLRQFLTVRLRNGWAEKAYKESSTITSLSHADGFIAISEEVTHLEAGSTVTVTLFE</sequence>
<reference evidence="8 9" key="1">
    <citation type="submission" date="2022-08" db="EMBL/GenBank/DDBJ databases">
        <title>Bacterial and archaeal communities from various locations to study Microbial Dark Matter (Phase II).</title>
        <authorList>
            <person name="Stepanauskas R."/>
        </authorList>
    </citation>
    <scope>NUCLEOTIDE SEQUENCE [LARGE SCALE GENOMIC DNA]</scope>
    <source>
        <strain evidence="8 9">PD1</strain>
    </source>
</reference>
<dbReference type="InterPro" id="IPR001453">
    <property type="entry name" value="MoaB/Mog_dom"/>
</dbReference>
<feature type="domain" description="MoaB/Mog" evidence="7">
    <location>
        <begin position="201"/>
        <end position="338"/>
    </location>
</feature>
<evidence type="ECO:0000313" key="9">
    <source>
        <dbReference type="Proteomes" id="UP001204798"/>
    </source>
</evidence>
<comment type="pathway">
    <text evidence="2 6">Cofactor biosynthesis; molybdopterin biosynthesis.</text>
</comment>
<dbReference type="Gene3D" id="3.40.980.10">
    <property type="entry name" value="MoaB/Mog-like domain"/>
    <property type="match status" value="1"/>
</dbReference>
<dbReference type="NCBIfam" id="TIGR00177">
    <property type="entry name" value="molyb_syn"/>
    <property type="match status" value="1"/>
</dbReference>
<accession>A0ABT2EP83</accession>
<keyword evidence="9" id="KW-1185">Reference proteome</keyword>
<dbReference type="Gene3D" id="2.40.340.10">
    <property type="entry name" value="MoeA, C-terminal, domain IV"/>
    <property type="match status" value="1"/>
</dbReference>
<proteinExistence type="inferred from homology"/>
<dbReference type="Pfam" id="PF03454">
    <property type="entry name" value="MoeA_C"/>
    <property type="match status" value="1"/>
</dbReference>
<dbReference type="InterPro" id="IPR005110">
    <property type="entry name" value="MoeA_linker/N"/>
</dbReference>
<keyword evidence="6" id="KW-0808">Transferase</keyword>
<dbReference type="InterPro" id="IPR036688">
    <property type="entry name" value="MoeA_C_domain_IV_sf"/>
</dbReference>
<dbReference type="SUPFAM" id="SSF53218">
    <property type="entry name" value="Molybdenum cofactor biosynthesis proteins"/>
    <property type="match status" value="1"/>
</dbReference>
<evidence type="ECO:0000256" key="2">
    <source>
        <dbReference type="ARBA" id="ARBA00005046"/>
    </source>
</evidence>
<evidence type="ECO:0000256" key="6">
    <source>
        <dbReference type="RuleBase" id="RU365090"/>
    </source>
</evidence>
<comment type="caution">
    <text evidence="8">The sequence shown here is derived from an EMBL/GenBank/DDBJ whole genome shotgun (WGS) entry which is preliminary data.</text>
</comment>
<keyword evidence="4 6" id="KW-0501">Molybdenum cofactor biosynthesis</keyword>
<keyword evidence="6" id="KW-0479">Metal-binding</keyword>
<organism evidence="8 9">
    <name type="scientific">Candidatus Fervidibacter sacchari</name>
    <dbReference type="NCBI Taxonomy" id="1448929"/>
    <lineage>
        <taxon>Bacteria</taxon>
        <taxon>Candidatus Fervidibacterota</taxon>
        <taxon>Candidatus Fervidibacter</taxon>
    </lineage>
</organism>
<dbReference type="SUPFAM" id="SSF63867">
    <property type="entry name" value="MoeA C-terminal domain-like"/>
    <property type="match status" value="1"/>
</dbReference>
<dbReference type="Gene3D" id="2.170.190.11">
    <property type="entry name" value="Molybdopterin biosynthesis moea protein, domain 3"/>
    <property type="match status" value="1"/>
</dbReference>
<protein>
    <recommendedName>
        <fullName evidence="6">Molybdopterin molybdenumtransferase</fullName>
        <ecNumber evidence="6">2.10.1.1</ecNumber>
    </recommendedName>
</protein>
<dbReference type="RefSeq" id="WP_259096601.1">
    <property type="nucleotide sequence ID" value="NZ_CP130454.1"/>
</dbReference>
<dbReference type="NCBIfam" id="NF045515">
    <property type="entry name" value="Glp_gephyrin"/>
    <property type="match status" value="1"/>
</dbReference>
<comment type="function">
    <text evidence="1 6">Catalyzes the insertion of molybdate into adenylated molybdopterin with the concomitant release of AMP.</text>
</comment>
<dbReference type="EMBL" id="JANUCP010000004">
    <property type="protein sequence ID" value="MCS3919773.1"/>
    <property type="molecule type" value="Genomic_DNA"/>
</dbReference>
<dbReference type="Pfam" id="PF00994">
    <property type="entry name" value="MoCF_biosynth"/>
    <property type="match status" value="1"/>
</dbReference>
<dbReference type="PANTHER" id="PTHR10192:SF5">
    <property type="entry name" value="GEPHYRIN"/>
    <property type="match status" value="1"/>
</dbReference>
<name>A0ABT2EP83_9BACT</name>
<keyword evidence="6" id="KW-0500">Molybdenum</keyword>
<evidence type="ECO:0000256" key="1">
    <source>
        <dbReference type="ARBA" id="ARBA00002901"/>
    </source>
</evidence>
<dbReference type="InterPro" id="IPR036135">
    <property type="entry name" value="MoeA_linker/N_sf"/>
</dbReference>
<dbReference type="InterPro" id="IPR038987">
    <property type="entry name" value="MoeA-like"/>
</dbReference>
<dbReference type="SUPFAM" id="SSF63882">
    <property type="entry name" value="MoeA N-terminal region -like"/>
    <property type="match status" value="1"/>
</dbReference>
<comment type="cofactor">
    <cofactor evidence="6">
        <name>Mg(2+)</name>
        <dbReference type="ChEBI" id="CHEBI:18420"/>
    </cofactor>
</comment>
<comment type="similarity">
    <text evidence="3 6">Belongs to the MoeA family.</text>
</comment>
<dbReference type="InterPro" id="IPR036425">
    <property type="entry name" value="MoaB/Mog-like_dom_sf"/>
</dbReference>
<keyword evidence="6" id="KW-0460">Magnesium</keyword>
<dbReference type="SMART" id="SM00852">
    <property type="entry name" value="MoCF_biosynth"/>
    <property type="match status" value="1"/>
</dbReference>
<evidence type="ECO:0000259" key="7">
    <source>
        <dbReference type="SMART" id="SM00852"/>
    </source>
</evidence>
<dbReference type="Pfam" id="PF03453">
    <property type="entry name" value="MoeA_N"/>
    <property type="match status" value="1"/>
</dbReference>
<dbReference type="InterPro" id="IPR005111">
    <property type="entry name" value="MoeA_C_domain_IV"/>
</dbReference>
<dbReference type="Proteomes" id="UP001204798">
    <property type="component" value="Unassembled WGS sequence"/>
</dbReference>
<evidence type="ECO:0000256" key="4">
    <source>
        <dbReference type="ARBA" id="ARBA00023150"/>
    </source>
</evidence>
<evidence type="ECO:0000313" key="8">
    <source>
        <dbReference type="EMBL" id="MCS3919773.1"/>
    </source>
</evidence>
<comment type="catalytic activity">
    <reaction evidence="5">
        <text>adenylyl-molybdopterin + molybdate = Mo-molybdopterin + AMP + H(+)</text>
        <dbReference type="Rhea" id="RHEA:35047"/>
        <dbReference type="ChEBI" id="CHEBI:15378"/>
        <dbReference type="ChEBI" id="CHEBI:36264"/>
        <dbReference type="ChEBI" id="CHEBI:62727"/>
        <dbReference type="ChEBI" id="CHEBI:71302"/>
        <dbReference type="ChEBI" id="CHEBI:456215"/>
        <dbReference type="EC" id="2.10.1.1"/>
    </reaction>
</comment>
<dbReference type="EC" id="2.10.1.1" evidence="6"/>
<gene>
    <name evidence="8" type="ORF">M2350_002190</name>
</gene>
<dbReference type="PANTHER" id="PTHR10192">
    <property type="entry name" value="MOLYBDOPTERIN BIOSYNTHESIS PROTEIN"/>
    <property type="match status" value="1"/>
</dbReference>
<dbReference type="CDD" id="cd00887">
    <property type="entry name" value="MoeA"/>
    <property type="match status" value="1"/>
</dbReference>
<evidence type="ECO:0000256" key="5">
    <source>
        <dbReference type="ARBA" id="ARBA00047317"/>
    </source>
</evidence>